<comment type="caution">
    <text evidence="1">The sequence shown here is derived from an EMBL/GenBank/DDBJ whole genome shotgun (WGS) entry which is preliminary data.</text>
</comment>
<evidence type="ECO:0000313" key="1">
    <source>
        <dbReference type="EMBL" id="ETD29622.1"/>
    </source>
</evidence>
<protein>
    <submittedName>
        <fullName evidence="1">Uncharacterized protein</fullName>
    </submittedName>
</protein>
<dbReference type="AlphaFoldDB" id="V8CR86"/>
<dbReference type="Proteomes" id="UP000018727">
    <property type="component" value="Unassembled WGS sequence"/>
</dbReference>
<dbReference type="HOGENOM" id="CLU_3366523_0_0_10"/>
<proteinExistence type="predicted"/>
<keyword evidence="2" id="KW-1185">Reference proteome</keyword>
<dbReference type="EMBL" id="AZJH01000005">
    <property type="protein sequence ID" value="ETD29622.1"/>
    <property type="molecule type" value="Genomic_DNA"/>
</dbReference>
<name>V8CR86_9BACT</name>
<gene>
    <name evidence="1" type="ORF">HMPREF1173_00306</name>
</gene>
<sequence length="35" mass="4154">MRVLQKNIIILHLLVDSTLTEYVKNELNIFQELVL</sequence>
<organism evidence="1 2">
    <name type="scientific">Prevotella nigrescens CC14M</name>
    <dbReference type="NCBI Taxonomy" id="1073366"/>
    <lineage>
        <taxon>Bacteria</taxon>
        <taxon>Pseudomonadati</taxon>
        <taxon>Bacteroidota</taxon>
        <taxon>Bacteroidia</taxon>
        <taxon>Bacteroidales</taxon>
        <taxon>Prevotellaceae</taxon>
        <taxon>Prevotella</taxon>
    </lineage>
</organism>
<evidence type="ECO:0000313" key="2">
    <source>
        <dbReference type="Proteomes" id="UP000018727"/>
    </source>
</evidence>
<accession>V8CR86</accession>
<reference evidence="1 2" key="1">
    <citation type="submission" date="2013-10" db="EMBL/GenBank/DDBJ databases">
        <title>The Genome Sequence of Prevotella nigrescens CC14M.</title>
        <authorList>
            <consortium name="The Broad Institute Genomics Platform"/>
            <person name="Earl A."/>
            <person name="Allen-Vercoe E."/>
            <person name="Daigneault M."/>
            <person name="Young S.K."/>
            <person name="Zeng Q."/>
            <person name="Gargeya S."/>
            <person name="Fitzgerald M."/>
            <person name="Abouelleil A."/>
            <person name="Alvarado L."/>
            <person name="Chapman S.B."/>
            <person name="Gainer-Dewar J."/>
            <person name="Goldberg J."/>
            <person name="Griggs A."/>
            <person name="Gujja S."/>
            <person name="Hansen M."/>
            <person name="Howarth C."/>
            <person name="Imamovic A."/>
            <person name="Ireland A."/>
            <person name="Larimer J."/>
            <person name="McCowan C."/>
            <person name="Murphy C."/>
            <person name="Pearson M."/>
            <person name="Poon T.W."/>
            <person name="Priest M."/>
            <person name="Roberts A."/>
            <person name="Saif S."/>
            <person name="Shea T."/>
            <person name="Sykes S."/>
            <person name="Wortman J."/>
            <person name="Nusbaum C."/>
            <person name="Birren B."/>
        </authorList>
    </citation>
    <scope>NUCLEOTIDE SEQUENCE [LARGE SCALE GENOMIC DNA]</scope>
    <source>
        <strain evidence="1 2">CC14M</strain>
    </source>
</reference>